<dbReference type="SUPFAM" id="SSF117281">
    <property type="entry name" value="Kelch motif"/>
    <property type="match status" value="1"/>
</dbReference>
<dbReference type="OrthoDB" id="45365at2759"/>
<dbReference type="PANTHER" id="PTHR46344:SF16">
    <property type="entry name" value="KELCH MOTIF FAMILY PROTEIN, EXPRESSED"/>
    <property type="match status" value="1"/>
</dbReference>
<feature type="domain" description="F-box" evidence="3">
    <location>
        <begin position="50"/>
        <end position="96"/>
    </location>
</feature>
<dbReference type="Gene3D" id="2.120.10.80">
    <property type="entry name" value="Kelch-type beta propeller"/>
    <property type="match status" value="1"/>
</dbReference>
<dbReference type="InParanoid" id="A0A2G5CH76"/>
<dbReference type="Proteomes" id="UP000230069">
    <property type="component" value="Unassembled WGS sequence"/>
</dbReference>
<sequence length="434" mass="48922">MTTESCNARRFSRIMKSCFPNSTQPEYSHQTTYLIKLSDKISSENRHQYQTNFSSLPDDLLLECLSRVPLSSLSSVSRVCRKWSHVINSSSFFNLRRNHYLIHQTIFAFSLTDFGIFVANLRYENELSWKIDCFRNVDCTMPQIIEGSISHSRLIAIQTFIFIISRNSTIRYNTWTGKFSSRSTMLFPRKRFAAAVIAGKIYVSGGGGGGDRTETVEEYNPETDTWQIIAESPRRRYGCIGAGVDGVFYLIGGLKISNRSDCSRDATSTEARAYACSMDLYDVGTRVWLRSRSVPGGGCVIAACAIGGHVYVLINHAVELSFWRFDGRRLLKSQNGNNCNNGFGEWCRLKNPPLPAQVRLDNTVRFSCVGVGEEKVVLIQVMGCIDDLLRRSGRNCRGLKEGLVLVYDKETGDWSRDLDLPEIIRRAACVCVEC</sequence>
<keyword evidence="5" id="KW-1185">Reference proteome</keyword>
<dbReference type="InterPro" id="IPR006652">
    <property type="entry name" value="Kelch_1"/>
</dbReference>
<dbReference type="AlphaFoldDB" id="A0A2G5CH76"/>
<evidence type="ECO:0000256" key="2">
    <source>
        <dbReference type="ARBA" id="ARBA00022737"/>
    </source>
</evidence>
<keyword evidence="1" id="KW-0880">Kelch repeat</keyword>
<evidence type="ECO:0000313" key="4">
    <source>
        <dbReference type="EMBL" id="PIA30636.1"/>
    </source>
</evidence>
<dbReference type="SMART" id="SM00256">
    <property type="entry name" value="FBOX"/>
    <property type="match status" value="1"/>
</dbReference>
<keyword evidence="2" id="KW-0677">Repeat</keyword>
<dbReference type="EMBL" id="KZ305071">
    <property type="protein sequence ID" value="PIA30636.1"/>
    <property type="molecule type" value="Genomic_DNA"/>
</dbReference>
<evidence type="ECO:0000313" key="5">
    <source>
        <dbReference type="Proteomes" id="UP000230069"/>
    </source>
</evidence>
<dbReference type="InterPro" id="IPR036047">
    <property type="entry name" value="F-box-like_dom_sf"/>
</dbReference>
<dbReference type="FunCoup" id="A0A2G5CH76">
    <property type="interactions" value="194"/>
</dbReference>
<dbReference type="PANTHER" id="PTHR46344">
    <property type="entry name" value="OS02G0202900 PROTEIN"/>
    <property type="match status" value="1"/>
</dbReference>
<proteinExistence type="predicted"/>
<dbReference type="InterPro" id="IPR001810">
    <property type="entry name" value="F-box_dom"/>
</dbReference>
<reference evidence="4 5" key="1">
    <citation type="submission" date="2017-09" db="EMBL/GenBank/DDBJ databases">
        <title>WGS assembly of Aquilegia coerulea Goldsmith.</title>
        <authorList>
            <person name="Hodges S."/>
            <person name="Kramer E."/>
            <person name="Nordborg M."/>
            <person name="Tomkins J."/>
            <person name="Borevitz J."/>
            <person name="Derieg N."/>
            <person name="Yan J."/>
            <person name="Mihaltcheva S."/>
            <person name="Hayes R.D."/>
            <person name="Rokhsar D."/>
        </authorList>
    </citation>
    <scope>NUCLEOTIDE SEQUENCE [LARGE SCALE GENOMIC DNA]</scope>
    <source>
        <strain evidence="5">cv. Goldsmith</strain>
    </source>
</reference>
<protein>
    <recommendedName>
        <fullName evidence="3">F-box domain-containing protein</fullName>
    </recommendedName>
</protein>
<dbReference type="STRING" id="218851.A0A2G5CH76"/>
<evidence type="ECO:0000256" key="1">
    <source>
        <dbReference type="ARBA" id="ARBA00022441"/>
    </source>
</evidence>
<dbReference type="Pfam" id="PF00646">
    <property type="entry name" value="F-box"/>
    <property type="match status" value="1"/>
</dbReference>
<dbReference type="Pfam" id="PF01344">
    <property type="entry name" value="Kelch_1"/>
    <property type="match status" value="1"/>
</dbReference>
<accession>A0A2G5CH76</accession>
<dbReference type="SUPFAM" id="SSF81383">
    <property type="entry name" value="F-box domain"/>
    <property type="match status" value="1"/>
</dbReference>
<dbReference type="InterPro" id="IPR015915">
    <property type="entry name" value="Kelch-typ_b-propeller"/>
</dbReference>
<dbReference type="SMART" id="SM00612">
    <property type="entry name" value="Kelch"/>
    <property type="match status" value="2"/>
</dbReference>
<organism evidence="4 5">
    <name type="scientific">Aquilegia coerulea</name>
    <name type="common">Rocky mountain columbine</name>
    <dbReference type="NCBI Taxonomy" id="218851"/>
    <lineage>
        <taxon>Eukaryota</taxon>
        <taxon>Viridiplantae</taxon>
        <taxon>Streptophyta</taxon>
        <taxon>Embryophyta</taxon>
        <taxon>Tracheophyta</taxon>
        <taxon>Spermatophyta</taxon>
        <taxon>Magnoliopsida</taxon>
        <taxon>Ranunculales</taxon>
        <taxon>Ranunculaceae</taxon>
        <taxon>Thalictroideae</taxon>
        <taxon>Aquilegia</taxon>
    </lineage>
</organism>
<dbReference type="PROSITE" id="PS50181">
    <property type="entry name" value="FBOX"/>
    <property type="match status" value="1"/>
</dbReference>
<evidence type="ECO:0000259" key="3">
    <source>
        <dbReference type="PROSITE" id="PS50181"/>
    </source>
</evidence>
<gene>
    <name evidence="4" type="ORF">AQUCO_05400017v1</name>
</gene>
<name>A0A2G5CH76_AQUCA</name>
<dbReference type="Gene3D" id="1.20.1280.50">
    <property type="match status" value="1"/>
</dbReference>